<dbReference type="AlphaFoldDB" id="A0AAF3FIF4"/>
<keyword evidence="2" id="KW-1185">Reference proteome</keyword>
<evidence type="ECO:0000313" key="3">
    <source>
        <dbReference type="WBParaSite" id="MBELARI_LOCUS6694"/>
    </source>
</evidence>
<proteinExistence type="predicted"/>
<evidence type="ECO:0000313" key="2">
    <source>
        <dbReference type="Proteomes" id="UP000887575"/>
    </source>
</evidence>
<keyword evidence="1" id="KW-0472">Membrane</keyword>
<evidence type="ECO:0000256" key="1">
    <source>
        <dbReference type="SAM" id="Phobius"/>
    </source>
</evidence>
<feature type="transmembrane region" description="Helical" evidence="1">
    <location>
        <begin position="6"/>
        <end position="28"/>
    </location>
</feature>
<protein>
    <submittedName>
        <fullName evidence="3">Uncharacterized protein</fullName>
    </submittedName>
</protein>
<keyword evidence="1" id="KW-0812">Transmembrane</keyword>
<dbReference type="Proteomes" id="UP000887575">
    <property type="component" value="Unassembled WGS sequence"/>
</dbReference>
<keyword evidence="1" id="KW-1133">Transmembrane helix</keyword>
<sequence>MNTSVLVKILLFVCLINLYHSLSLLQAYNDAKWSRRRQGMLNTRFTPVAHQRGDDDWQKQLGQARVVGKIMDENEIGLEVMNPINDRINDFFNRGSQGRGALGQRNFGGRR</sequence>
<dbReference type="WBParaSite" id="MBELARI_LOCUS6694">
    <property type="protein sequence ID" value="MBELARI_LOCUS6694"/>
    <property type="gene ID" value="MBELARI_LOCUS6694"/>
</dbReference>
<organism evidence="2 3">
    <name type="scientific">Mesorhabditis belari</name>
    <dbReference type="NCBI Taxonomy" id="2138241"/>
    <lineage>
        <taxon>Eukaryota</taxon>
        <taxon>Metazoa</taxon>
        <taxon>Ecdysozoa</taxon>
        <taxon>Nematoda</taxon>
        <taxon>Chromadorea</taxon>
        <taxon>Rhabditida</taxon>
        <taxon>Rhabditina</taxon>
        <taxon>Rhabditomorpha</taxon>
        <taxon>Rhabditoidea</taxon>
        <taxon>Rhabditidae</taxon>
        <taxon>Mesorhabditinae</taxon>
        <taxon>Mesorhabditis</taxon>
    </lineage>
</organism>
<accession>A0AAF3FIF4</accession>
<reference evidence="3" key="1">
    <citation type="submission" date="2024-02" db="UniProtKB">
        <authorList>
            <consortium name="WormBaseParasite"/>
        </authorList>
    </citation>
    <scope>IDENTIFICATION</scope>
</reference>
<name>A0AAF3FIF4_9BILA</name>